<dbReference type="SMART" id="SM00387">
    <property type="entry name" value="HATPase_c"/>
    <property type="match status" value="1"/>
</dbReference>
<dbReference type="SMART" id="SM00091">
    <property type="entry name" value="PAS"/>
    <property type="match status" value="2"/>
</dbReference>
<reference evidence="21 22" key="1">
    <citation type="journal article" date="2008" name="Proc. Natl. Acad. Sci. U.S.A.">
        <title>Niche adaptation and genome expansion in the chlorophyll d-producing cyanobacterium Acaryochloris marina.</title>
        <authorList>
            <person name="Swingley W.D."/>
            <person name="Chen M."/>
            <person name="Cheung P.C."/>
            <person name="Conrad A.L."/>
            <person name="Dejesa L.C."/>
            <person name="Hao J."/>
            <person name="Honchak B.M."/>
            <person name="Karbach L.E."/>
            <person name="Kurdoglu A."/>
            <person name="Lahiri S."/>
            <person name="Mastrian S.D."/>
            <person name="Miyashita H."/>
            <person name="Page L."/>
            <person name="Ramakrishna P."/>
            <person name="Satoh S."/>
            <person name="Sattley W.M."/>
            <person name="Shimada Y."/>
            <person name="Taylor H.L."/>
            <person name="Tomo T."/>
            <person name="Tsuchiya T."/>
            <person name="Wang Z.T."/>
            <person name="Raymond J."/>
            <person name="Mimuro M."/>
            <person name="Blankenship R.E."/>
            <person name="Touchman J.W."/>
        </authorList>
    </citation>
    <scope>NUCLEOTIDE SEQUENCE [LARGE SCALE GENOMIC DNA]</scope>
    <source>
        <strain evidence="22">MBIC 11017</strain>
    </source>
</reference>
<dbReference type="SUPFAM" id="SSF52172">
    <property type="entry name" value="CheY-like"/>
    <property type="match status" value="1"/>
</dbReference>
<dbReference type="EC" id="2.7.13.3" evidence="4"/>
<keyword evidence="13" id="KW-0472">Membrane</keyword>
<evidence type="ECO:0000256" key="16">
    <source>
        <dbReference type="SAM" id="Coils"/>
    </source>
</evidence>
<keyword evidence="8" id="KW-0547">Nucleotide-binding</keyword>
<feature type="domain" description="PAS" evidence="19">
    <location>
        <begin position="13"/>
        <end position="88"/>
    </location>
</feature>
<dbReference type="NCBIfam" id="TIGR00229">
    <property type="entry name" value="sensory_box"/>
    <property type="match status" value="2"/>
</dbReference>
<dbReference type="Gene3D" id="1.10.287.130">
    <property type="match status" value="1"/>
</dbReference>
<evidence type="ECO:0000256" key="5">
    <source>
        <dbReference type="ARBA" id="ARBA00022553"/>
    </source>
</evidence>
<dbReference type="PROSITE" id="PS50109">
    <property type="entry name" value="HIS_KIN"/>
    <property type="match status" value="1"/>
</dbReference>
<evidence type="ECO:0000259" key="17">
    <source>
        <dbReference type="PROSITE" id="PS50109"/>
    </source>
</evidence>
<feature type="modified residue" description="4-aspartylphosphate" evidence="15">
    <location>
        <position position="614"/>
    </location>
</feature>
<dbReference type="eggNOG" id="COG0745">
    <property type="taxonomic scope" value="Bacteria"/>
</dbReference>
<dbReference type="InterPro" id="IPR035965">
    <property type="entry name" value="PAS-like_dom_sf"/>
</dbReference>
<dbReference type="SUPFAM" id="SSF47384">
    <property type="entry name" value="Homodimeric domain of signal transducing histidine kinase"/>
    <property type="match status" value="1"/>
</dbReference>
<feature type="domain" description="PAC" evidence="20">
    <location>
        <begin position="229"/>
        <end position="281"/>
    </location>
</feature>
<evidence type="ECO:0000259" key="19">
    <source>
        <dbReference type="PROSITE" id="PS50112"/>
    </source>
</evidence>
<feature type="domain" description="PAC" evidence="20">
    <location>
        <begin position="102"/>
        <end position="154"/>
    </location>
</feature>
<keyword evidence="6" id="KW-0808">Transferase</keyword>
<protein>
    <recommendedName>
        <fullName evidence="14">Circadian input-output histidine kinase CikA</fullName>
        <ecNumber evidence="4">2.7.13.3</ecNumber>
    </recommendedName>
</protein>
<keyword evidence="7" id="KW-0812">Transmembrane</keyword>
<dbReference type="Proteomes" id="UP000000268">
    <property type="component" value="Chromosome"/>
</dbReference>
<dbReference type="SUPFAM" id="SSF55874">
    <property type="entry name" value="ATPase domain of HSP90 chaperone/DNA topoisomerase II/histidine kinase"/>
    <property type="match status" value="1"/>
</dbReference>
<dbReference type="InterPro" id="IPR003661">
    <property type="entry name" value="HisK_dim/P_dom"/>
</dbReference>
<feature type="coiled-coil region" evidence="16">
    <location>
        <begin position="272"/>
        <end position="303"/>
    </location>
</feature>
<dbReference type="CDD" id="cd17546">
    <property type="entry name" value="REC_hyHK_CKI1_RcsC-like"/>
    <property type="match status" value="1"/>
</dbReference>
<dbReference type="SMART" id="SM00388">
    <property type="entry name" value="HisKA"/>
    <property type="match status" value="1"/>
</dbReference>
<dbReference type="FunFam" id="1.10.287.130:FF:000004">
    <property type="entry name" value="Ethylene receptor 1"/>
    <property type="match status" value="1"/>
</dbReference>
<dbReference type="Pfam" id="PF00512">
    <property type="entry name" value="HisKA"/>
    <property type="match status" value="1"/>
</dbReference>
<dbReference type="Gene3D" id="3.40.50.2300">
    <property type="match status" value="1"/>
</dbReference>
<dbReference type="Gene3D" id="3.30.450.20">
    <property type="entry name" value="PAS domain"/>
    <property type="match status" value="2"/>
</dbReference>
<feature type="domain" description="Histidine kinase" evidence="17">
    <location>
        <begin position="317"/>
        <end position="540"/>
    </location>
</feature>
<dbReference type="PROSITE" id="PS50112">
    <property type="entry name" value="PAS"/>
    <property type="match status" value="2"/>
</dbReference>
<dbReference type="InterPro" id="IPR003594">
    <property type="entry name" value="HATPase_dom"/>
</dbReference>
<dbReference type="InterPro" id="IPR036890">
    <property type="entry name" value="HATPase_C_sf"/>
</dbReference>
<dbReference type="GO" id="GO:0005524">
    <property type="term" value="F:ATP binding"/>
    <property type="evidence" value="ECO:0007669"/>
    <property type="project" value="UniProtKB-KW"/>
</dbReference>
<dbReference type="Pfam" id="PF02518">
    <property type="entry name" value="HATPase_c"/>
    <property type="match status" value="1"/>
</dbReference>
<evidence type="ECO:0000259" key="18">
    <source>
        <dbReference type="PROSITE" id="PS50110"/>
    </source>
</evidence>
<evidence type="ECO:0000256" key="2">
    <source>
        <dbReference type="ARBA" id="ARBA00004370"/>
    </source>
</evidence>
<dbReference type="GO" id="GO:0016020">
    <property type="term" value="C:membrane"/>
    <property type="evidence" value="ECO:0007669"/>
    <property type="project" value="UniProtKB-SubCell"/>
</dbReference>
<dbReference type="PROSITE" id="PS50113">
    <property type="entry name" value="PAC"/>
    <property type="match status" value="2"/>
</dbReference>
<dbReference type="GO" id="GO:0000155">
    <property type="term" value="F:phosphorelay sensor kinase activity"/>
    <property type="evidence" value="ECO:0007669"/>
    <property type="project" value="InterPro"/>
</dbReference>
<sequence length="768" mass="86221">MTEDFVTSSPQHSQSWQQAILDSADFVIVSTDINGLIQTLNAGALKQFGYSPEEIIDRVTPIIFHDPEEVEQRAQVLSHELGHAIEPGMETLIVKARMGMVDENIWTLIRKDHSRFPVRLSVTALRNDLGHLTGFLGIGKDITAQQAAEASLVESEARFSAAFQNAPIGMALVSPSGQCLRVNHALAHLLGYPQTKLMDLILTEMIHPKDRSIEETNRLRLVAREIGNYCLELRCLHQQGHEVWVLMNVSLVNGQEVYPPYCIVQVQDITRRKQAEAQLQRLNANLEQLVEERTRQLKEAIETTEIANQAKSRFIANMSHEFRTPLNGIMGFSQLLLQDRRITSDQQSNLNVILRSGEHLLSLVNEVITLSKIEAGMLAYESKDVNLHHLCEGVEDLLSLQANSKDIQFQIHIAPDVPQYVRTDAKKLRQILINLLGNALKFTKRGSVVCQVQWRPSAPERSAHELHFIIQDTGPGIPGHLLPQLFEPFAQDPLNRETFGGIGLGLTICQRFIHLMKGDISIESVEGQGTTVSFYIQVESGEPVLEPAISETTVEGLAENTPSYRVLVVEDYPDNREILLMMLEVVGFEVKEAVNGQEAVDLNRTWQPHLIWMDLQLPVLNGLEATQLIKSQNPNPPVIIAITAQALESDEVKALKAGCDDYLRKPYQAAQVFEKMAQHLDITYRYKTSNSSHTSADPISLSADELANMPPSWIQLLYDAAIMLDEDMLDLLLRDIPDDQHSLKSSLEYLMATYQYDVIMEKAQAVLR</sequence>
<dbReference type="SUPFAM" id="SSF55785">
    <property type="entry name" value="PYP-like sensor domain (PAS domain)"/>
    <property type="match status" value="2"/>
</dbReference>
<dbReference type="PANTHER" id="PTHR43047">
    <property type="entry name" value="TWO-COMPONENT HISTIDINE PROTEIN KINASE"/>
    <property type="match status" value="1"/>
</dbReference>
<comment type="catalytic activity">
    <reaction evidence="1">
        <text>ATP + protein L-histidine = ADP + protein N-phospho-L-histidine.</text>
        <dbReference type="EC" id="2.7.13.3"/>
    </reaction>
</comment>
<evidence type="ECO:0000259" key="20">
    <source>
        <dbReference type="PROSITE" id="PS50113"/>
    </source>
</evidence>
<evidence type="ECO:0000313" key="22">
    <source>
        <dbReference type="Proteomes" id="UP000000268"/>
    </source>
</evidence>
<dbReference type="PROSITE" id="PS50110">
    <property type="entry name" value="RESPONSE_REGULATORY"/>
    <property type="match status" value="1"/>
</dbReference>
<keyword evidence="10" id="KW-0067">ATP-binding</keyword>
<evidence type="ECO:0000256" key="4">
    <source>
        <dbReference type="ARBA" id="ARBA00012438"/>
    </source>
</evidence>
<dbReference type="Gene3D" id="3.30.565.10">
    <property type="entry name" value="Histidine kinase-like ATPase, C-terminal domain"/>
    <property type="match status" value="1"/>
</dbReference>
<dbReference type="InterPro" id="IPR005467">
    <property type="entry name" value="His_kinase_dom"/>
</dbReference>
<feature type="domain" description="Response regulatory" evidence="18">
    <location>
        <begin position="565"/>
        <end position="680"/>
    </location>
</feature>
<keyword evidence="22" id="KW-1185">Reference proteome</keyword>
<keyword evidence="12" id="KW-0902">Two-component regulatory system</keyword>
<evidence type="ECO:0000256" key="9">
    <source>
        <dbReference type="ARBA" id="ARBA00022777"/>
    </source>
</evidence>
<dbReference type="GO" id="GO:0006355">
    <property type="term" value="P:regulation of DNA-templated transcription"/>
    <property type="evidence" value="ECO:0007669"/>
    <property type="project" value="InterPro"/>
</dbReference>
<dbReference type="InterPro" id="IPR000014">
    <property type="entry name" value="PAS"/>
</dbReference>
<dbReference type="InterPro" id="IPR036097">
    <property type="entry name" value="HisK_dim/P_sf"/>
</dbReference>
<dbReference type="CDD" id="cd00130">
    <property type="entry name" value="PAS"/>
    <property type="match status" value="2"/>
</dbReference>
<dbReference type="InterPro" id="IPR001610">
    <property type="entry name" value="PAC"/>
</dbReference>
<dbReference type="InterPro" id="IPR004358">
    <property type="entry name" value="Sig_transdc_His_kin-like_C"/>
</dbReference>
<evidence type="ECO:0000256" key="1">
    <source>
        <dbReference type="ARBA" id="ARBA00000085"/>
    </source>
</evidence>
<dbReference type="eggNOG" id="COG0642">
    <property type="taxonomic scope" value="Bacteria"/>
</dbReference>
<dbReference type="RefSeq" id="WP_012161131.1">
    <property type="nucleotide sequence ID" value="NC_009925.1"/>
</dbReference>
<evidence type="ECO:0000256" key="11">
    <source>
        <dbReference type="ARBA" id="ARBA00022989"/>
    </source>
</evidence>
<dbReference type="Pfam" id="PF00989">
    <property type="entry name" value="PAS"/>
    <property type="match status" value="2"/>
</dbReference>
<accession>B0CBY3</accession>
<dbReference type="SMART" id="SM00086">
    <property type="entry name" value="PAC"/>
    <property type="match status" value="2"/>
</dbReference>
<dbReference type="KEGG" id="amr:AM1_0469"/>
<dbReference type="eggNOG" id="COG2202">
    <property type="taxonomic scope" value="Bacteria"/>
</dbReference>
<dbReference type="SMART" id="SM00448">
    <property type="entry name" value="REC"/>
    <property type="match status" value="1"/>
</dbReference>
<keyword evidence="5 15" id="KW-0597">Phosphoprotein</keyword>
<dbReference type="InterPro" id="IPR001789">
    <property type="entry name" value="Sig_transdc_resp-reg_receiver"/>
</dbReference>
<dbReference type="STRING" id="329726.AM1_0469"/>
<dbReference type="InterPro" id="IPR011006">
    <property type="entry name" value="CheY-like_superfamily"/>
</dbReference>
<dbReference type="InterPro" id="IPR013767">
    <property type="entry name" value="PAS_fold"/>
</dbReference>
<dbReference type="Pfam" id="PF00072">
    <property type="entry name" value="Response_reg"/>
    <property type="match status" value="1"/>
</dbReference>
<proteinExistence type="inferred from homology"/>
<evidence type="ECO:0000256" key="6">
    <source>
        <dbReference type="ARBA" id="ARBA00022679"/>
    </source>
</evidence>
<evidence type="ECO:0000256" key="7">
    <source>
        <dbReference type="ARBA" id="ARBA00022692"/>
    </source>
</evidence>
<comment type="subcellular location">
    <subcellularLocation>
        <location evidence="2">Membrane</location>
    </subcellularLocation>
</comment>
<keyword evidence="9 21" id="KW-0418">Kinase</keyword>
<feature type="domain" description="PAS" evidence="19">
    <location>
        <begin position="155"/>
        <end position="212"/>
    </location>
</feature>
<dbReference type="FunFam" id="3.30.565.10:FF:000010">
    <property type="entry name" value="Sensor histidine kinase RcsC"/>
    <property type="match status" value="1"/>
</dbReference>
<keyword evidence="16" id="KW-0175">Coiled coil</keyword>
<evidence type="ECO:0000313" key="21">
    <source>
        <dbReference type="EMBL" id="ABW25525.1"/>
    </source>
</evidence>
<dbReference type="HOGENOM" id="CLU_000445_114_15_3"/>
<dbReference type="PRINTS" id="PR00344">
    <property type="entry name" value="BCTRLSENSOR"/>
</dbReference>
<dbReference type="OrthoDB" id="502671at2"/>
<comment type="similarity">
    <text evidence="3">In the N-terminal section; belongs to the phytochrome family.</text>
</comment>
<name>B0CBY3_ACAM1</name>
<organism evidence="21 22">
    <name type="scientific">Acaryochloris marina (strain MBIC 11017)</name>
    <dbReference type="NCBI Taxonomy" id="329726"/>
    <lineage>
        <taxon>Bacteria</taxon>
        <taxon>Bacillati</taxon>
        <taxon>Cyanobacteriota</taxon>
        <taxon>Cyanophyceae</taxon>
        <taxon>Acaryochloridales</taxon>
        <taxon>Acaryochloridaceae</taxon>
        <taxon>Acaryochloris</taxon>
    </lineage>
</organism>
<dbReference type="InterPro" id="IPR000700">
    <property type="entry name" value="PAS-assoc_C"/>
</dbReference>
<dbReference type="CDD" id="cd16922">
    <property type="entry name" value="HATPase_EvgS-ArcB-TorS-like"/>
    <property type="match status" value="1"/>
</dbReference>
<dbReference type="AlphaFoldDB" id="B0CBY3"/>
<evidence type="ECO:0000256" key="10">
    <source>
        <dbReference type="ARBA" id="ARBA00022840"/>
    </source>
</evidence>
<gene>
    <name evidence="21" type="ordered locus">AM1_0469</name>
</gene>
<evidence type="ECO:0000256" key="14">
    <source>
        <dbReference type="ARBA" id="ARBA00074306"/>
    </source>
</evidence>
<evidence type="ECO:0000256" key="8">
    <source>
        <dbReference type="ARBA" id="ARBA00022741"/>
    </source>
</evidence>
<evidence type="ECO:0000256" key="13">
    <source>
        <dbReference type="ARBA" id="ARBA00023136"/>
    </source>
</evidence>
<dbReference type="CDD" id="cd00082">
    <property type="entry name" value="HisKA"/>
    <property type="match status" value="1"/>
</dbReference>
<evidence type="ECO:0000256" key="15">
    <source>
        <dbReference type="PROSITE-ProRule" id="PRU00169"/>
    </source>
</evidence>
<evidence type="ECO:0000256" key="12">
    <source>
        <dbReference type="ARBA" id="ARBA00023012"/>
    </source>
</evidence>
<keyword evidence="11" id="KW-1133">Transmembrane helix</keyword>
<evidence type="ECO:0000256" key="3">
    <source>
        <dbReference type="ARBA" id="ARBA00006402"/>
    </source>
</evidence>
<dbReference type="EMBL" id="CP000828">
    <property type="protein sequence ID" value="ABW25525.1"/>
    <property type="molecule type" value="Genomic_DNA"/>
</dbReference>